<evidence type="ECO:0000313" key="15">
    <source>
        <dbReference type="EMBL" id="SHG65725.1"/>
    </source>
</evidence>
<dbReference type="GO" id="GO:0008766">
    <property type="term" value="F:UDP-N-acetylmuramoylalanyl-D-glutamyl-2,6-diaminopimelate-D-alanyl-D-alanine ligase activity"/>
    <property type="evidence" value="ECO:0007669"/>
    <property type="project" value="RHEA"/>
</dbReference>
<dbReference type="GO" id="GO:0005524">
    <property type="term" value="F:ATP binding"/>
    <property type="evidence" value="ECO:0007669"/>
    <property type="project" value="UniProtKB-UniRule"/>
</dbReference>
<keyword evidence="2 10" id="KW-0436">Ligase</keyword>
<dbReference type="InterPro" id="IPR005863">
    <property type="entry name" value="UDP-N-AcMur_synth"/>
</dbReference>
<dbReference type="InterPro" id="IPR036615">
    <property type="entry name" value="Mur_ligase_C_dom_sf"/>
</dbReference>
<evidence type="ECO:0000259" key="13">
    <source>
        <dbReference type="Pfam" id="PF02875"/>
    </source>
</evidence>
<dbReference type="SUPFAM" id="SSF53623">
    <property type="entry name" value="MurD-like peptide ligases, catalytic domain"/>
    <property type="match status" value="1"/>
</dbReference>
<evidence type="ECO:0000259" key="12">
    <source>
        <dbReference type="Pfam" id="PF01225"/>
    </source>
</evidence>
<dbReference type="GO" id="GO:0008360">
    <property type="term" value="P:regulation of cell shape"/>
    <property type="evidence" value="ECO:0007669"/>
    <property type="project" value="UniProtKB-KW"/>
</dbReference>
<accession>A0A1M5LL38</accession>
<dbReference type="OrthoDB" id="9801978at2"/>
<dbReference type="RefSeq" id="WP_073323309.1">
    <property type="nucleotide sequence ID" value="NZ_FQWD01000004.1"/>
</dbReference>
<feature type="domain" description="Mur ligase N-terminal catalytic" evidence="12">
    <location>
        <begin position="24"/>
        <end position="96"/>
    </location>
</feature>
<dbReference type="InterPro" id="IPR013221">
    <property type="entry name" value="Mur_ligase_cen"/>
</dbReference>
<proteinExistence type="inferred from homology"/>
<dbReference type="GO" id="GO:0047480">
    <property type="term" value="F:UDP-N-acetylmuramoyl-tripeptide-D-alanyl-D-alanine ligase activity"/>
    <property type="evidence" value="ECO:0007669"/>
    <property type="project" value="UniProtKB-UniRule"/>
</dbReference>
<dbReference type="PANTHER" id="PTHR43024:SF1">
    <property type="entry name" value="UDP-N-ACETYLMURAMOYL-TRIPEPTIDE--D-ALANYL-D-ALANINE LIGASE"/>
    <property type="match status" value="1"/>
</dbReference>
<comment type="catalytic activity">
    <reaction evidence="10 11">
        <text>D-alanyl-D-alanine + UDP-N-acetyl-alpha-D-muramoyl-L-alanyl-gamma-D-glutamyl-meso-2,6-diaminopimelate + ATP = UDP-N-acetyl-alpha-D-muramoyl-L-alanyl-gamma-D-glutamyl-meso-2,6-diaminopimeloyl-D-alanyl-D-alanine + ADP + phosphate + H(+)</text>
        <dbReference type="Rhea" id="RHEA:28374"/>
        <dbReference type="ChEBI" id="CHEBI:15378"/>
        <dbReference type="ChEBI" id="CHEBI:30616"/>
        <dbReference type="ChEBI" id="CHEBI:43474"/>
        <dbReference type="ChEBI" id="CHEBI:57822"/>
        <dbReference type="ChEBI" id="CHEBI:61386"/>
        <dbReference type="ChEBI" id="CHEBI:83905"/>
        <dbReference type="ChEBI" id="CHEBI:456216"/>
        <dbReference type="EC" id="6.3.2.10"/>
    </reaction>
</comment>
<evidence type="ECO:0000259" key="14">
    <source>
        <dbReference type="Pfam" id="PF08245"/>
    </source>
</evidence>
<evidence type="ECO:0000256" key="9">
    <source>
        <dbReference type="ARBA" id="ARBA00023316"/>
    </source>
</evidence>
<comment type="similarity">
    <text evidence="10">Belongs to the MurCDEF family. MurF subfamily.</text>
</comment>
<keyword evidence="4 10" id="KW-0547">Nucleotide-binding</keyword>
<evidence type="ECO:0000256" key="8">
    <source>
        <dbReference type="ARBA" id="ARBA00023306"/>
    </source>
</evidence>
<evidence type="ECO:0000256" key="5">
    <source>
        <dbReference type="ARBA" id="ARBA00022840"/>
    </source>
</evidence>
<evidence type="ECO:0000313" key="16">
    <source>
        <dbReference type="Proteomes" id="UP000184520"/>
    </source>
</evidence>
<keyword evidence="9 10" id="KW-0961">Cell wall biogenesis/degradation</keyword>
<sequence>MINTTLAWIAQQIQGRLDGQDIAVSAVSTDTRQINQGDVYLALKGDNFDGHAFAEAAINAGASAIIASTQLDVSVTSRVPVIYVEDTKIALGDLGAAVKAEIKPKTIGITGSSGKTTVKEMCAAILAQRGNVLATAGNFNNDIGVPLTLLRLTPEHEYAVIEMGANHLGEIAYTTNLVKPDVATIVNAAAAHLEGFGSLLGVARAKSEIFKGLGEKGLAIVNRDSQFAEFWLGKLKYQPVQTFAPDSANPEADYYASDITIDLNGCAEFVMHTPKGSAEVRLSVPGMHNVGNALVSAALTMAVGATLEDIKFGLLAMKAVGGRLKVVPFTDQVRVLDDTYNANVGSVKAAIDTLASFAGKQVLVLGDMAELGEQARFYHQQVGEYAKQRGIDCLYTAGVLSQSATTAFGQGAFHFSEQSALVDALVSDLGHEQRDLTILVKGSRSARMEQVITALEESPLGKLNRRREKIAC</sequence>
<dbReference type="Pfam" id="PF08245">
    <property type="entry name" value="Mur_ligase_M"/>
    <property type="match status" value="1"/>
</dbReference>
<dbReference type="InterPro" id="IPR051046">
    <property type="entry name" value="MurCDEF_CellWall_CoF430Synth"/>
</dbReference>
<dbReference type="InterPro" id="IPR004101">
    <property type="entry name" value="Mur_ligase_C"/>
</dbReference>
<keyword evidence="7 10" id="KW-0573">Peptidoglycan synthesis</keyword>
<dbReference type="PANTHER" id="PTHR43024">
    <property type="entry name" value="UDP-N-ACETYLMURAMOYL-TRIPEPTIDE--D-ALANYL-D-ALANINE LIGASE"/>
    <property type="match status" value="1"/>
</dbReference>
<keyword evidence="3 10" id="KW-0132">Cell division</keyword>
<evidence type="ECO:0000256" key="3">
    <source>
        <dbReference type="ARBA" id="ARBA00022618"/>
    </source>
</evidence>
<dbReference type="InterPro" id="IPR035911">
    <property type="entry name" value="MurE/MurF_N"/>
</dbReference>
<name>A0A1M5LL38_9ALTE</name>
<dbReference type="Proteomes" id="UP000184520">
    <property type="component" value="Unassembled WGS sequence"/>
</dbReference>
<dbReference type="InterPro" id="IPR000713">
    <property type="entry name" value="Mur_ligase_N"/>
</dbReference>
<feature type="domain" description="Mur ligase C-terminal" evidence="13">
    <location>
        <begin position="322"/>
        <end position="444"/>
    </location>
</feature>
<keyword evidence="5 10" id="KW-0067">ATP-binding</keyword>
<evidence type="ECO:0000256" key="2">
    <source>
        <dbReference type="ARBA" id="ARBA00022598"/>
    </source>
</evidence>
<evidence type="ECO:0000256" key="11">
    <source>
        <dbReference type="RuleBase" id="RU004136"/>
    </source>
</evidence>
<keyword evidence="16" id="KW-1185">Reference proteome</keyword>
<dbReference type="EMBL" id="FQWD01000004">
    <property type="protein sequence ID" value="SHG65725.1"/>
    <property type="molecule type" value="Genomic_DNA"/>
</dbReference>
<organism evidence="15 16">
    <name type="scientific">Marisediminitalea aggregata</name>
    <dbReference type="NCBI Taxonomy" id="634436"/>
    <lineage>
        <taxon>Bacteria</taxon>
        <taxon>Pseudomonadati</taxon>
        <taxon>Pseudomonadota</taxon>
        <taxon>Gammaproteobacteria</taxon>
        <taxon>Alteromonadales</taxon>
        <taxon>Alteromonadaceae</taxon>
        <taxon>Marisediminitalea</taxon>
    </lineage>
</organism>
<feature type="binding site" evidence="10">
    <location>
        <begin position="111"/>
        <end position="117"/>
    </location>
    <ligand>
        <name>ATP</name>
        <dbReference type="ChEBI" id="CHEBI:30616"/>
    </ligand>
</feature>
<dbReference type="SUPFAM" id="SSF53244">
    <property type="entry name" value="MurD-like peptide ligases, peptide-binding domain"/>
    <property type="match status" value="1"/>
</dbReference>
<dbReference type="NCBIfam" id="TIGR01143">
    <property type="entry name" value="murF"/>
    <property type="match status" value="1"/>
</dbReference>
<evidence type="ECO:0000256" key="7">
    <source>
        <dbReference type="ARBA" id="ARBA00022984"/>
    </source>
</evidence>
<dbReference type="AlphaFoldDB" id="A0A1M5LL38"/>
<evidence type="ECO:0000256" key="4">
    <source>
        <dbReference type="ARBA" id="ARBA00022741"/>
    </source>
</evidence>
<dbReference type="Pfam" id="PF01225">
    <property type="entry name" value="Mur_ligase"/>
    <property type="match status" value="1"/>
</dbReference>
<comment type="subcellular location">
    <subcellularLocation>
        <location evidence="10 11">Cytoplasm</location>
    </subcellularLocation>
</comment>
<keyword evidence="8 10" id="KW-0131">Cell cycle</keyword>
<evidence type="ECO:0000256" key="6">
    <source>
        <dbReference type="ARBA" id="ARBA00022960"/>
    </source>
</evidence>
<comment type="pathway">
    <text evidence="10 11">Cell wall biogenesis; peptidoglycan biosynthesis.</text>
</comment>
<dbReference type="Gene3D" id="3.40.1390.10">
    <property type="entry name" value="MurE/MurF, N-terminal domain"/>
    <property type="match status" value="1"/>
</dbReference>
<dbReference type="Pfam" id="PF02875">
    <property type="entry name" value="Mur_ligase_C"/>
    <property type="match status" value="1"/>
</dbReference>
<evidence type="ECO:0000256" key="10">
    <source>
        <dbReference type="HAMAP-Rule" id="MF_02019"/>
    </source>
</evidence>
<reference evidence="16" key="1">
    <citation type="submission" date="2016-11" db="EMBL/GenBank/DDBJ databases">
        <authorList>
            <person name="Varghese N."/>
            <person name="Submissions S."/>
        </authorList>
    </citation>
    <scope>NUCLEOTIDE SEQUENCE [LARGE SCALE GENOMIC DNA]</scope>
    <source>
        <strain evidence="16">CGMCC 1.8995</strain>
    </source>
</reference>
<dbReference type="GO" id="GO:0005737">
    <property type="term" value="C:cytoplasm"/>
    <property type="evidence" value="ECO:0007669"/>
    <property type="project" value="UniProtKB-SubCell"/>
</dbReference>
<dbReference type="HAMAP" id="MF_02019">
    <property type="entry name" value="MurF"/>
    <property type="match status" value="1"/>
</dbReference>
<dbReference type="UniPathway" id="UPA00219"/>
<dbReference type="SUPFAM" id="SSF63418">
    <property type="entry name" value="MurE/MurF N-terminal domain"/>
    <property type="match status" value="1"/>
</dbReference>
<keyword evidence="1 10" id="KW-0963">Cytoplasm</keyword>
<dbReference type="GO" id="GO:0071555">
    <property type="term" value="P:cell wall organization"/>
    <property type="evidence" value="ECO:0007669"/>
    <property type="project" value="UniProtKB-KW"/>
</dbReference>
<dbReference type="Gene3D" id="3.90.190.20">
    <property type="entry name" value="Mur ligase, C-terminal domain"/>
    <property type="match status" value="1"/>
</dbReference>
<gene>
    <name evidence="10" type="primary">murF</name>
    <name evidence="15" type="ORF">SAMN05216361_2705</name>
</gene>
<evidence type="ECO:0000256" key="1">
    <source>
        <dbReference type="ARBA" id="ARBA00022490"/>
    </source>
</evidence>
<comment type="function">
    <text evidence="10 11">Involved in cell wall formation. Catalyzes the final step in the synthesis of UDP-N-acetylmuramoyl-pentapeptide, the precursor of murein.</text>
</comment>
<dbReference type="STRING" id="634436.SAMN05216361_2705"/>
<keyword evidence="6 10" id="KW-0133">Cell shape</keyword>
<dbReference type="GO" id="GO:0009252">
    <property type="term" value="P:peptidoglycan biosynthetic process"/>
    <property type="evidence" value="ECO:0007669"/>
    <property type="project" value="UniProtKB-UniRule"/>
</dbReference>
<dbReference type="Gene3D" id="3.40.1190.10">
    <property type="entry name" value="Mur-like, catalytic domain"/>
    <property type="match status" value="1"/>
</dbReference>
<dbReference type="GO" id="GO:0051301">
    <property type="term" value="P:cell division"/>
    <property type="evidence" value="ECO:0007669"/>
    <property type="project" value="UniProtKB-KW"/>
</dbReference>
<dbReference type="InterPro" id="IPR036565">
    <property type="entry name" value="Mur-like_cat_sf"/>
</dbReference>
<feature type="domain" description="Mur ligase central" evidence="14">
    <location>
        <begin position="109"/>
        <end position="299"/>
    </location>
</feature>
<dbReference type="EC" id="6.3.2.10" evidence="10 11"/>
<protein>
    <recommendedName>
        <fullName evidence="10 11">UDP-N-acetylmuramoyl-tripeptide--D-alanyl-D-alanine ligase</fullName>
        <ecNumber evidence="10 11">6.3.2.10</ecNumber>
    </recommendedName>
    <alternativeName>
        <fullName evidence="10">D-alanyl-D-alanine-adding enzyme</fullName>
    </alternativeName>
</protein>